<dbReference type="Pfam" id="PF01148">
    <property type="entry name" value="CTP_transf_1"/>
    <property type="match status" value="1"/>
</dbReference>
<feature type="transmembrane region" description="Helical" evidence="1">
    <location>
        <begin position="93"/>
        <end position="110"/>
    </location>
</feature>
<keyword evidence="2" id="KW-0548">Nucleotidyltransferase</keyword>
<dbReference type="PANTHER" id="PTHR31303">
    <property type="entry name" value="CTP-DEPENDENT DIACYLGLYCEROL KINASE 1"/>
    <property type="match status" value="1"/>
</dbReference>
<protein>
    <submittedName>
        <fullName evidence="2">Putative Phosphatidate cytidylyltransferase family protein</fullName>
    </submittedName>
</protein>
<keyword evidence="1" id="KW-1133">Transmembrane helix</keyword>
<gene>
    <name evidence="2" type="ORF">MNV_330031</name>
</gene>
<accession>A0A284VQ89</accession>
<proteinExistence type="predicted"/>
<dbReference type="GO" id="GO:0016779">
    <property type="term" value="F:nucleotidyltransferase activity"/>
    <property type="evidence" value="ECO:0007669"/>
    <property type="project" value="UniProtKB-KW"/>
</dbReference>
<evidence type="ECO:0000256" key="1">
    <source>
        <dbReference type="SAM" id="Phobius"/>
    </source>
</evidence>
<feature type="transmembrane region" description="Helical" evidence="1">
    <location>
        <begin position="28"/>
        <end position="45"/>
    </location>
</feature>
<keyword evidence="1" id="KW-0472">Membrane</keyword>
<dbReference type="AlphaFoldDB" id="A0A284VQ89"/>
<keyword evidence="3" id="KW-1185">Reference proteome</keyword>
<feature type="transmembrane region" description="Helical" evidence="1">
    <location>
        <begin position="66"/>
        <end position="87"/>
    </location>
</feature>
<feature type="transmembrane region" description="Helical" evidence="1">
    <location>
        <begin position="167"/>
        <end position="184"/>
    </location>
</feature>
<dbReference type="InterPro" id="IPR037997">
    <property type="entry name" value="Dgk1-like"/>
</dbReference>
<keyword evidence="2" id="KW-0808">Transferase</keyword>
<sequence>MQFRKVIHISGVLIPVLARADILGKNLTIALIFLGLFVYLIIETLKPKISVDVLSLVYRENELKGFSTEPLSYIFSVLSLLFLSFFIDEKICFAAIAILAAGDGFAGVIGRRYGKHRFPFNKNKSWEGSISGFIAASIAGFYFAGAIALIGSFFGMLAGAVNKQDNIFVPYAALVAMELVLYLLA</sequence>
<dbReference type="GO" id="GO:0004143">
    <property type="term" value="F:ATP-dependent diacylglycerol kinase activity"/>
    <property type="evidence" value="ECO:0007669"/>
    <property type="project" value="InterPro"/>
</dbReference>
<dbReference type="EMBL" id="FZMP01000178">
    <property type="protein sequence ID" value="SNQ61363.1"/>
    <property type="molecule type" value="Genomic_DNA"/>
</dbReference>
<dbReference type="OrthoDB" id="107330at2157"/>
<dbReference type="RefSeq" id="WP_096206060.1">
    <property type="nucleotide sequence ID" value="NZ_FZMP01000178.1"/>
</dbReference>
<dbReference type="PANTHER" id="PTHR31303:SF1">
    <property type="entry name" value="CTP-DEPENDENT DIACYLGLYCEROL KINASE 1"/>
    <property type="match status" value="1"/>
</dbReference>
<feature type="transmembrane region" description="Helical" evidence="1">
    <location>
        <begin position="130"/>
        <end position="155"/>
    </location>
</feature>
<organism evidence="2 3">
    <name type="scientific">Candidatus Methanoperedens nitratireducens</name>
    <dbReference type="NCBI Taxonomy" id="1392998"/>
    <lineage>
        <taxon>Archaea</taxon>
        <taxon>Methanobacteriati</taxon>
        <taxon>Methanobacteriota</taxon>
        <taxon>Stenosarchaea group</taxon>
        <taxon>Methanomicrobia</taxon>
        <taxon>Methanosarcinales</taxon>
        <taxon>ANME-2 cluster</taxon>
        <taxon>Candidatus Methanoperedentaceae</taxon>
        <taxon>Candidatus Methanoperedens</taxon>
    </lineage>
</organism>
<evidence type="ECO:0000313" key="2">
    <source>
        <dbReference type="EMBL" id="SNQ61363.1"/>
    </source>
</evidence>
<name>A0A284VQ89_9EURY</name>
<dbReference type="Proteomes" id="UP000218615">
    <property type="component" value="Unassembled WGS sequence"/>
</dbReference>
<evidence type="ECO:0000313" key="3">
    <source>
        <dbReference type="Proteomes" id="UP000218615"/>
    </source>
</evidence>
<reference evidence="3" key="1">
    <citation type="submission" date="2017-06" db="EMBL/GenBank/DDBJ databases">
        <authorList>
            <person name="Cremers G."/>
        </authorList>
    </citation>
    <scope>NUCLEOTIDE SEQUENCE [LARGE SCALE GENOMIC DNA]</scope>
</reference>
<keyword evidence="1" id="KW-0812">Transmembrane</keyword>